<dbReference type="InterPro" id="IPR037508">
    <property type="entry name" value="Msb1/Mug8"/>
</dbReference>
<feature type="region of interest" description="Disordered" evidence="1">
    <location>
        <begin position="1"/>
        <end position="70"/>
    </location>
</feature>
<dbReference type="PANTHER" id="PTHR28093">
    <property type="entry name" value="MORPHOGENESIS-RELATED PROTEIN MSB1"/>
    <property type="match status" value="1"/>
</dbReference>
<dbReference type="Pfam" id="PF08101">
    <property type="entry name" value="Msb1-Mug8_dom"/>
    <property type="match status" value="1"/>
</dbReference>
<evidence type="ECO:0000313" key="3">
    <source>
        <dbReference type="EMBL" id="KAH9840533.1"/>
    </source>
</evidence>
<comment type="caution">
    <text evidence="3">The sequence shown here is derived from an EMBL/GenBank/DDBJ whole genome shotgun (WGS) entry which is preliminary data.</text>
</comment>
<feature type="region of interest" description="Disordered" evidence="1">
    <location>
        <begin position="874"/>
        <end position="899"/>
    </location>
</feature>
<evidence type="ECO:0000259" key="2">
    <source>
        <dbReference type="Pfam" id="PF08101"/>
    </source>
</evidence>
<name>A0ABQ8KPI8_9APHY</name>
<evidence type="ECO:0000256" key="1">
    <source>
        <dbReference type="SAM" id="MobiDB-lite"/>
    </source>
</evidence>
<reference evidence="3 4" key="1">
    <citation type="journal article" date="2021" name="Environ. Microbiol.">
        <title>Gene family expansions and transcriptome signatures uncover fungal adaptations to wood decay.</title>
        <authorList>
            <person name="Hage H."/>
            <person name="Miyauchi S."/>
            <person name="Viragh M."/>
            <person name="Drula E."/>
            <person name="Min B."/>
            <person name="Chaduli D."/>
            <person name="Navarro D."/>
            <person name="Favel A."/>
            <person name="Norest M."/>
            <person name="Lesage-Meessen L."/>
            <person name="Balint B."/>
            <person name="Merenyi Z."/>
            <person name="de Eugenio L."/>
            <person name="Morin E."/>
            <person name="Martinez A.T."/>
            <person name="Baldrian P."/>
            <person name="Stursova M."/>
            <person name="Martinez M.J."/>
            <person name="Novotny C."/>
            <person name="Magnuson J.K."/>
            <person name="Spatafora J.W."/>
            <person name="Maurice S."/>
            <person name="Pangilinan J."/>
            <person name="Andreopoulos W."/>
            <person name="LaButti K."/>
            <person name="Hundley H."/>
            <person name="Na H."/>
            <person name="Kuo A."/>
            <person name="Barry K."/>
            <person name="Lipzen A."/>
            <person name="Henrissat B."/>
            <person name="Riley R."/>
            <person name="Ahrendt S."/>
            <person name="Nagy L.G."/>
            <person name="Grigoriev I.V."/>
            <person name="Martin F."/>
            <person name="Rosso M.N."/>
        </authorList>
    </citation>
    <scope>NUCLEOTIDE SEQUENCE [LARGE SCALE GENOMIC DNA]</scope>
    <source>
        <strain evidence="3 4">CIRM-BRFM 1785</strain>
    </source>
</reference>
<evidence type="ECO:0000313" key="4">
    <source>
        <dbReference type="Proteomes" id="UP000814176"/>
    </source>
</evidence>
<dbReference type="InterPro" id="IPR012965">
    <property type="entry name" value="Msb1/Mug8_dom"/>
</dbReference>
<feature type="compositionally biased region" description="Pro residues" evidence="1">
    <location>
        <begin position="1068"/>
        <end position="1085"/>
    </location>
</feature>
<feature type="compositionally biased region" description="Polar residues" evidence="1">
    <location>
        <begin position="1042"/>
        <end position="1056"/>
    </location>
</feature>
<dbReference type="RefSeq" id="XP_047781999.1">
    <property type="nucleotide sequence ID" value="XM_047928861.1"/>
</dbReference>
<dbReference type="Proteomes" id="UP000814176">
    <property type="component" value="Unassembled WGS sequence"/>
</dbReference>
<feature type="region of interest" description="Disordered" evidence="1">
    <location>
        <begin position="912"/>
        <end position="1195"/>
    </location>
</feature>
<dbReference type="EMBL" id="JADCUA010000004">
    <property type="protein sequence ID" value="KAH9840533.1"/>
    <property type="molecule type" value="Genomic_DNA"/>
</dbReference>
<feature type="compositionally biased region" description="Acidic residues" evidence="1">
    <location>
        <begin position="1176"/>
        <end position="1189"/>
    </location>
</feature>
<feature type="compositionally biased region" description="Basic and acidic residues" evidence="1">
    <location>
        <begin position="45"/>
        <end position="57"/>
    </location>
</feature>
<feature type="compositionally biased region" description="Pro residues" evidence="1">
    <location>
        <begin position="759"/>
        <end position="769"/>
    </location>
</feature>
<feature type="region of interest" description="Disordered" evidence="1">
    <location>
        <begin position="743"/>
        <end position="788"/>
    </location>
</feature>
<feature type="domain" description="Meiotically up-regulated protein Msb1/Mug8" evidence="2">
    <location>
        <begin position="119"/>
        <end position="315"/>
    </location>
</feature>
<feature type="compositionally biased region" description="Low complexity" evidence="1">
    <location>
        <begin position="1086"/>
        <end position="1105"/>
    </location>
</feature>
<protein>
    <recommendedName>
        <fullName evidence="2">Meiotically up-regulated protein Msb1/Mug8 domain-containing protein</fullName>
    </recommendedName>
</protein>
<dbReference type="PANTHER" id="PTHR28093:SF1">
    <property type="entry name" value="MORPHOGENESIS-RELATED PROTEIN MSB1"/>
    <property type="match status" value="1"/>
</dbReference>
<accession>A0ABQ8KPI8</accession>
<feature type="region of interest" description="Disordered" evidence="1">
    <location>
        <begin position="434"/>
        <end position="475"/>
    </location>
</feature>
<keyword evidence="4" id="KW-1185">Reference proteome</keyword>
<feature type="compositionally biased region" description="Basic and acidic residues" evidence="1">
    <location>
        <begin position="16"/>
        <end position="27"/>
    </location>
</feature>
<sequence>MHSIFSRARTISTPKKSHEPATLDEFGRINSRGSARGLTASPVPSKKDKKDGKDKGRARTTSAVEPDGTEYAIPDGTFLPLNLDPPRFEATAGQPAFEQQKGHDYGHLSYQRHVVLGLEEVARLVDVVGNELTLRGLTTPFIFSALALDVSSNAVKRLIRAFLRSCSKPSAEADFQWHEEARLAGPQALGMCLRWGLARVIRIIKGQEVRGIVSYENYLEWRETEVAQNYAETHFGAFLAPLAPLVRSILVGLLTLLSRFIAHSASSGHTPPTLSPLFGPLLFGLGPSTLSFHQAYVAYLRVTTATEHLILSFIRWQDTPRPGAAPFVGVPTRLKAWIEGYPSMLPAVGKHERRPEPRRGARTVRVVAVRRNVRMYSPDLVKTAASWAQRPRGPSSNMAERAFAGSREWERVAPPTLKLPPRYSDAYHKRMDLAPNFHPDTGAGSTSSSVSAPSLTSSVSSASSGTSMDEHGLLARSGEERFRSLTDLKWGEFEMMGFGDQTDDKKLQFDLTEGARAARAAKRATLTWQDFSSSGFSRTDAPLNATLQFSTPIANTVSSWPAHSVEIHRKLKKAQKALPSFGWDTEPVLGAEEVIEETFVDVFCDLVYGGGWLDIERCEEIDRECNWALVEFKSLPVAKSTVSGTADPRTSSTLFLFEEFVPLEYRQQLASSGRARRRLPSLFGNGSKSKQWKPAATLNGRPYVIGHVPNSPSYREVEFEGLLRENGSATRIISLGRPAELENVTSPSTLASPGSVAPTPAPTSAPPPTTLSQPTIRLDPAPTPRPKRHDALDIATQIHRRTSRFRLPTGLPVSPGGARRSGMPPAEYESIDFDARLASFSDDDLLSGGRDKHGRRRSRDDAWVDILVANNQRRMAGQDAEMRNGPRLRSRRSDPELASQELSEVLAAVREQPFSDDEDVGMEPMSPQQRDDDDTTTMDGSVVQHSIGLQERDSYLFSDEETEDEARPRSQRRPTYFDLHPDRRPLRSIDGQSYERQSYDSDAFSTDSYGQFDDPPRPRLNAPRRSDAATDSYISEADYETTPGNSQVDVSDSSAQEIRRPAYVAMSPPSPNVPNAPAPPRPPRAIPVTASATTAADAAKSKTASLIEMYREREKSTGSSPGPAAAPSKLPTRSVSLPQNPKLPAGAASPSVPGAKTSDPATPGQPAQPAQRTEPAESDVESILEELPEPDLPIRYVHGAPLHNVLEEEEEDD</sequence>
<gene>
    <name evidence="3" type="ORF">C8Q71DRAFT_904654</name>
</gene>
<dbReference type="GeneID" id="72009593"/>
<proteinExistence type="predicted"/>
<organism evidence="3 4">
    <name type="scientific">Rhodofomes roseus</name>
    <dbReference type="NCBI Taxonomy" id="34475"/>
    <lineage>
        <taxon>Eukaryota</taxon>
        <taxon>Fungi</taxon>
        <taxon>Dikarya</taxon>
        <taxon>Basidiomycota</taxon>
        <taxon>Agaricomycotina</taxon>
        <taxon>Agaricomycetes</taxon>
        <taxon>Polyporales</taxon>
        <taxon>Rhodofomes</taxon>
    </lineage>
</organism>
<feature type="compositionally biased region" description="Low complexity" evidence="1">
    <location>
        <begin position="1144"/>
        <end position="1171"/>
    </location>
</feature>
<feature type="compositionally biased region" description="Low complexity" evidence="1">
    <location>
        <begin position="442"/>
        <end position="467"/>
    </location>
</feature>